<gene>
    <name evidence="3" type="ORF">N7493_000862</name>
</gene>
<evidence type="ECO:0000256" key="2">
    <source>
        <dbReference type="SAM" id="SignalP"/>
    </source>
</evidence>
<dbReference type="PANTHER" id="PTHR45648:SF22">
    <property type="entry name" value="GDSL LIPASE_ACYLHYDROLASE FAMILY PROTEIN (AFU_ORTHOLOGUE AFUA_4G14700)"/>
    <property type="match status" value="1"/>
</dbReference>
<reference evidence="3" key="1">
    <citation type="journal article" date="2023" name="IMA Fungus">
        <title>Comparative genomic study of the Penicillium genus elucidates a diverse pangenome and 15 lateral gene transfer events.</title>
        <authorList>
            <person name="Petersen C."/>
            <person name="Sorensen T."/>
            <person name="Nielsen M.R."/>
            <person name="Sondergaard T.E."/>
            <person name="Sorensen J.L."/>
            <person name="Fitzpatrick D.A."/>
            <person name="Frisvad J.C."/>
            <person name="Nielsen K.L."/>
        </authorList>
    </citation>
    <scope>NUCLEOTIDE SEQUENCE</scope>
    <source>
        <strain evidence="3">IBT 17514</strain>
    </source>
</reference>
<dbReference type="Proteomes" id="UP001215712">
    <property type="component" value="Unassembled WGS sequence"/>
</dbReference>
<name>A0AAD6HX71_9EURO</name>
<dbReference type="CDD" id="cd01846">
    <property type="entry name" value="fatty_acyltransferase_like"/>
    <property type="match status" value="1"/>
</dbReference>
<dbReference type="GO" id="GO:0016788">
    <property type="term" value="F:hydrolase activity, acting on ester bonds"/>
    <property type="evidence" value="ECO:0007669"/>
    <property type="project" value="InterPro"/>
</dbReference>
<dbReference type="InterPro" id="IPR051058">
    <property type="entry name" value="GDSL_Est/Lipase"/>
</dbReference>
<keyword evidence="2" id="KW-0732">Signal</keyword>
<dbReference type="InterPro" id="IPR036514">
    <property type="entry name" value="SGNH_hydro_sf"/>
</dbReference>
<dbReference type="PANTHER" id="PTHR45648">
    <property type="entry name" value="GDSL LIPASE/ACYLHYDROLASE FAMILY PROTEIN (AFU_ORTHOLOGUE AFUA_4G14700)"/>
    <property type="match status" value="1"/>
</dbReference>
<dbReference type="Pfam" id="PF00657">
    <property type="entry name" value="Lipase_GDSL"/>
    <property type="match status" value="1"/>
</dbReference>
<evidence type="ECO:0000313" key="4">
    <source>
        <dbReference type="Proteomes" id="UP001215712"/>
    </source>
</evidence>
<dbReference type="InterPro" id="IPR001087">
    <property type="entry name" value="GDSL"/>
</dbReference>
<reference evidence="3" key="2">
    <citation type="submission" date="2023-01" db="EMBL/GenBank/DDBJ databases">
        <authorList>
            <person name="Petersen C."/>
        </authorList>
    </citation>
    <scope>NUCLEOTIDE SEQUENCE</scope>
    <source>
        <strain evidence="3">IBT 17514</strain>
    </source>
</reference>
<dbReference type="AlphaFoldDB" id="A0AAD6HX71"/>
<keyword evidence="4" id="KW-1185">Reference proteome</keyword>
<evidence type="ECO:0000256" key="1">
    <source>
        <dbReference type="ARBA" id="ARBA00022801"/>
    </source>
</evidence>
<protein>
    <submittedName>
        <fullName evidence="3">Uncharacterized protein</fullName>
    </submittedName>
</protein>
<feature type="signal peptide" evidence="2">
    <location>
        <begin position="1"/>
        <end position="25"/>
    </location>
</feature>
<accession>A0AAD6HX71</accession>
<sequence>MSSAKSTLAALAVLILSLAPDTVVCAAVKRSQGLVNKFSSVVIFGDSYTDDGVHSYTPPVAAQSSSEADGGRAWPSYVQQYSGVNLYDYAVSGAVCDSITMQTVRNGIKQDQMPAFLADNSFVNETTGKTALINPAAETVYAIWIGTNDLAYDGFLTEAQPRGMPLTYYTDCVYTQLDRLHAIGARNFVLMKVIPLELTPEFATPQNGGLPVGEYWTWKSDYDANITQSSEKLREYANMVNAVFEYQTPYSLRIANRYPDSSFAIYDTHSLIKDVWENPQNYLNGTVPYNVTSSIHRCGSACDSEDVRDSYMWYDDLHPSQQTDRVVAREFVKVVKGQSEWATYWLS</sequence>
<organism evidence="3 4">
    <name type="scientific">Penicillium malachiteum</name>
    <dbReference type="NCBI Taxonomy" id="1324776"/>
    <lineage>
        <taxon>Eukaryota</taxon>
        <taxon>Fungi</taxon>
        <taxon>Dikarya</taxon>
        <taxon>Ascomycota</taxon>
        <taxon>Pezizomycotina</taxon>
        <taxon>Eurotiomycetes</taxon>
        <taxon>Eurotiomycetidae</taxon>
        <taxon>Eurotiales</taxon>
        <taxon>Aspergillaceae</taxon>
        <taxon>Penicillium</taxon>
    </lineage>
</organism>
<comment type="caution">
    <text evidence="3">The sequence shown here is derived from an EMBL/GenBank/DDBJ whole genome shotgun (WGS) entry which is preliminary data.</text>
</comment>
<evidence type="ECO:0000313" key="3">
    <source>
        <dbReference type="EMBL" id="KAJ5740990.1"/>
    </source>
</evidence>
<dbReference type="SUPFAM" id="SSF52266">
    <property type="entry name" value="SGNH hydrolase"/>
    <property type="match status" value="1"/>
</dbReference>
<feature type="chain" id="PRO_5042271242" evidence="2">
    <location>
        <begin position="26"/>
        <end position="347"/>
    </location>
</feature>
<dbReference type="EMBL" id="JAQJAN010000001">
    <property type="protein sequence ID" value="KAJ5740990.1"/>
    <property type="molecule type" value="Genomic_DNA"/>
</dbReference>
<dbReference type="Gene3D" id="3.40.50.1110">
    <property type="entry name" value="SGNH hydrolase"/>
    <property type="match status" value="1"/>
</dbReference>
<keyword evidence="1" id="KW-0378">Hydrolase</keyword>
<proteinExistence type="predicted"/>